<evidence type="ECO:0000313" key="3">
    <source>
        <dbReference type="Proteomes" id="UP000569914"/>
    </source>
</evidence>
<dbReference type="EMBL" id="JACCBU010000001">
    <property type="protein sequence ID" value="NYE74563.1"/>
    <property type="molecule type" value="Genomic_DNA"/>
</dbReference>
<dbReference type="RefSeq" id="WP_179756963.1">
    <property type="nucleotide sequence ID" value="NZ_JACCBU010000001.1"/>
</dbReference>
<dbReference type="Proteomes" id="UP000569914">
    <property type="component" value="Unassembled WGS sequence"/>
</dbReference>
<keyword evidence="2" id="KW-0131">Cell cycle</keyword>
<evidence type="ECO:0000256" key="1">
    <source>
        <dbReference type="SAM" id="Phobius"/>
    </source>
</evidence>
<feature type="transmembrane region" description="Helical" evidence="1">
    <location>
        <begin position="14"/>
        <end position="42"/>
    </location>
</feature>
<dbReference type="GO" id="GO:0051301">
    <property type="term" value="P:cell division"/>
    <property type="evidence" value="ECO:0007669"/>
    <property type="project" value="UniProtKB-KW"/>
</dbReference>
<keyword evidence="2" id="KW-0132">Cell division</keyword>
<sequence>MMESYFADARKKPLFGWIVAGEVIGGLGLLCTVIFAVLAFTWVREQSGYVGASVIITRLFPFHLVLTSSLACLLIGIGVVWVIAAHLVRAFLLQRPEATPSS</sequence>
<accession>A0A7Y9LF72</accession>
<keyword evidence="1" id="KW-0472">Membrane</keyword>
<keyword evidence="1" id="KW-0812">Transmembrane</keyword>
<gene>
    <name evidence="2" type="ORF">BKA15_005892</name>
</gene>
<feature type="transmembrane region" description="Helical" evidence="1">
    <location>
        <begin position="62"/>
        <end position="88"/>
    </location>
</feature>
<keyword evidence="1" id="KW-1133">Transmembrane helix</keyword>
<reference evidence="2 3" key="1">
    <citation type="submission" date="2020-07" db="EMBL/GenBank/DDBJ databases">
        <title>Sequencing the genomes of 1000 actinobacteria strains.</title>
        <authorList>
            <person name="Klenk H.-P."/>
        </authorList>
    </citation>
    <scope>NUCLEOTIDE SEQUENCE [LARGE SCALE GENOMIC DNA]</scope>
    <source>
        <strain evidence="2 3">DSM 22083</strain>
    </source>
</reference>
<organism evidence="2 3">
    <name type="scientific">Microlunatus parietis</name>
    <dbReference type="NCBI Taxonomy" id="682979"/>
    <lineage>
        <taxon>Bacteria</taxon>
        <taxon>Bacillati</taxon>
        <taxon>Actinomycetota</taxon>
        <taxon>Actinomycetes</taxon>
        <taxon>Propionibacteriales</taxon>
        <taxon>Propionibacteriaceae</taxon>
        <taxon>Microlunatus</taxon>
    </lineage>
</organism>
<comment type="caution">
    <text evidence="2">The sequence shown here is derived from an EMBL/GenBank/DDBJ whole genome shotgun (WGS) entry which is preliminary data.</text>
</comment>
<keyword evidence="3" id="KW-1185">Reference proteome</keyword>
<dbReference type="AlphaFoldDB" id="A0A7Y9LF72"/>
<evidence type="ECO:0000313" key="2">
    <source>
        <dbReference type="EMBL" id="NYE74563.1"/>
    </source>
</evidence>
<proteinExistence type="predicted"/>
<name>A0A7Y9LF72_9ACTN</name>
<protein>
    <submittedName>
        <fullName evidence="2">Cell division protein FtsX</fullName>
    </submittedName>
</protein>